<feature type="non-terminal residue" evidence="1">
    <location>
        <position position="1"/>
    </location>
</feature>
<accession>A0A5C3LWR3</accession>
<sequence>CTLVIFTYTWLAVHPNIPAPDGAYCDILDWRQMVSTLLIAMTYKCTYAPCYHSLSTNAGLIILLRSIWTLAHGFFVQTGVFMLFGNGIPPRRHPLCNLQTLIDNGTIDLLEITEQEIEVKTTSHPNLSFFFKLWFIMQCNALHTEFRDR</sequence>
<dbReference type="EMBL" id="ML213614">
    <property type="protein sequence ID" value="TFK36318.1"/>
    <property type="molecule type" value="Genomic_DNA"/>
</dbReference>
<organism evidence="1 2">
    <name type="scientific">Crucibulum laeve</name>
    <dbReference type="NCBI Taxonomy" id="68775"/>
    <lineage>
        <taxon>Eukaryota</taxon>
        <taxon>Fungi</taxon>
        <taxon>Dikarya</taxon>
        <taxon>Basidiomycota</taxon>
        <taxon>Agaricomycotina</taxon>
        <taxon>Agaricomycetes</taxon>
        <taxon>Agaricomycetidae</taxon>
        <taxon>Agaricales</taxon>
        <taxon>Agaricineae</taxon>
        <taxon>Nidulariaceae</taxon>
        <taxon>Crucibulum</taxon>
    </lineage>
</organism>
<evidence type="ECO:0000313" key="2">
    <source>
        <dbReference type="Proteomes" id="UP000308652"/>
    </source>
</evidence>
<dbReference type="OrthoDB" id="9451547at2759"/>
<keyword evidence="2" id="KW-1185">Reference proteome</keyword>
<dbReference type="Proteomes" id="UP000308652">
    <property type="component" value="Unassembled WGS sequence"/>
</dbReference>
<proteinExistence type="predicted"/>
<name>A0A5C3LWR3_9AGAR</name>
<dbReference type="AlphaFoldDB" id="A0A5C3LWR3"/>
<protein>
    <submittedName>
        <fullName evidence="1">Uncharacterized protein</fullName>
    </submittedName>
</protein>
<evidence type="ECO:0000313" key="1">
    <source>
        <dbReference type="EMBL" id="TFK36318.1"/>
    </source>
</evidence>
<reference evidence="1 2" key="1">
    <citation type="journal article" date="2019" name="Nat. Ecol. Evol.">
        <title>Megaphylogeny resolves global patterns of mushroom evolution.</title>
        <authorList>
            <person name="Varga T."/>
            <person name="Krizsan K."/>
            <person name="Foldi C."/>
            <person name="Dima B."/>
            <person name="Sanchez-Garcia M."/>
            <person name="Sanchez-Ramirez S."/>
            <person name="Szollosi G.J."/>
            <person name="Szarkandi J.G."/>
            <person name="Papp V."/>
            <person name="Albert L."/>
            <person name="Andreopoulos W."/>
            <person name="Angelini C."/>
            <person name="Antonin V."/>
            <person name="Barry K.W."/>
            <person name="Bougher N.L."/>
            <person name="Buchanan P."/>
            <person name="Buyck B."/>
            <person name="Bense V."/>
            <person name="Catcheside P."/>
            <person name="Chovatia M."/>
            <person name="Cooper J."/>
            <person name="Damon W."/>
            <person name="Desjardin D."/>
            <person name="Finy P."/>
            <person name="Geml J."/>
            <person name="Haridas S."/>
            <person name="Hughes K."/>
            <person name="Justo A."/>
            <person name="Karasinski D."/>
            <person name="Kautmanova I."/>
            <person name="Kiss B."/>
            <person name="Kocsube S."/>
            <person name="Kotiranta H."/>
            <person name="LaButti K.M."/>
            <person name="Lechner B.E."/>
            <person name="Liimatainen K."/>
            <person name="Lipzen A."/>
            <person name="Lukacs Z."/>
            <person name="Mihaltcheva S."/>
            <person name="Morgado L.N."/>
            <person name="Niskanen T."/>
            <person name="Noordeloos M.E."/>
            <person name="Ohm R.A."/>
            <person name="Ortiz-Santana B."/>
            <person name="Ovrebo C."/>
            <person name="Racz N."/>
            <person name="Riley R."/>
            <person name="Savchenko A."/>
            <person name="Shiryaev A."/>
            <person name="Soop K."/>
            <person name="Spirin V."/>
            <person name="Szebenyi C."/>
            <person name="Tomsovsky M."/>
            <person name="Tulloss R.E."/>
            <person name="Uehling J."/>
            <person name="Grigoriev I.V."/>
            <person name="Vagvolgyi C."/>
            <person name="Papp T."/>
            <person name="Martin F.M."/>
            <person name="Miettinen O."/>
            <person name="Hibbett D.S."/>
            <person name="Nagy L.G."/>
        </authorList>
    </citation>
    <scope>NUCLEOTIDE SEQUENCE [LARGE SCALE GENOMIC DNA]</scope>
    <source>
        <strain evidence="1 2">CBS 166.37</strain>
    </source>
</reference>
<gene>
    <name evidence="1" type="ORF">BDQ12DRAFT_610073</name>
</gene>